<dbReference type="InterPro" id="IPR029061">
    <property type="entry name" value="THDP-binding"/>
</dbReference>
<accession>A0A538U8I3</accession>
<dbReference type="InterPro" id="IPR055152">
    <property type="entry name" value="Transketolase-like_C_2"/>
</dbReference>
<dbReference type="PANTHER" id="PTHR43825:SF3">
    <property type="entry name" value="PYRUVATE DEHYDROGENASE E1 COMPONENT"/>
    <property type="match status" value="1"/>
</dbReference>
<feature type="domain" description="Pyruvate dehydrogenase E1 component middle" evidence="1">
    <location>
        <begin position="3"/>
        <end position="145"/>
    </location>
</feature>
<dbReference type="Pfam" id="PF22613">
    <property type="entry name" value="Transketolase_C_1"/>
    <property type="match status" value="1"/>
</dbReference>
<evidence type="ECO:0000313" key="4">
    <source>
        <dbReference type="Proteomes" id="UP000319836"/>
    </source>
</evidence>
<dbReference type="Gene3D" id="3.40.50.970">
    <property type="match status" value="1"/>
</dbReference>
<dbReference type="AlphaFoldDB" id="A0A538U8I3"/>
<dbReference type="Pfam" id="PF17831">
    <property type="entry name" value="PDH_E1_M"/>
    <property type="match status" value="1"/>
</dbReference>
<name>A0A538U8I3_UNCEI</name>
<comment type="caution">
    <text evidence="3">The sequence shown here is derived from an EMBL/GenBank/DDBJ whole genome shotgun (WGS) entry which is preliminary data.</text>
</comment>
<gene>
    <name evidence="3" type="ORF">E6K80_03350</name>
</gene>
<evidence type="ECO:0000259" key="1">
    <source>
        <dbReference type="Pfam" id="PF17831"/>
    </source>
</evidence>
<dbReference type="InterPro" id="IPR041621">
    <property type="entry name" value="PDH_E1_M"/>
</dbReference>
<proteinExistence type="predicted"/>
<sequence length="335" mass="36795">MLSYIEKESGQLLEEGITEAGSMASFTAAGTSYATHGEAMIPFYIFYSMFGFQRTGDLAWAFGDARGRGFMLGGTAGRTTLNGEGLQHEDGNSHVLASTIPCVRAYDPAFAFEVATIVRHGLDRMYGKGEDVFYYLTLYNQDYPMPAMPAGVEEGILRGLYLFRGAVQQAKHRAQIFGSGPIMLQALKAQEILAERYDVAADVWSATSYQQLRLDALSCERWNRLHPGETPKAPYVSRALESSPGPVVAVTDYLKATADMVSRWIPRPFTSLGTDGFGRSDTRDALRRFFEIDAAHIVVATLSALCQQGQVPPGVVSQAIQEFGIGPDYKEPWLQ</sequence>
<evidence type="ECO:0000313" key="3">
    <source>
        <dbReference type="EMBL" id="TMQ72177.1"/>
    </source>
</evidence>
<evidence type="ECO:0000259" key="2">
    <source>
        <dbReference type="Pfam" id="PF22613"/>
    </source>
</evidence>
<dbReference type="EMBL" id="VBPA01000073">
    <property type="protein sequence ID" value="TMQ72177.1"/>
    <property type="molecule type" value="Genomic_DNA"/>
</dbReference>
<feature type="domain" description="Transketolase-like C-terminal" evidence="2">
    <location>
        <begin position="159"/>
        <end position="293"/>
    </location>
</feature>
<dbReference type="InterPro" id="IPR051157">
    <property type="entry name" value="PDH/Transketolase"/>
</dbReference>
<dbReference type="SUPFAM" id="SSF52518">
    <property type="entry name" value="Thiamin diphosphate-binding fold (THDP-binding)"/>
    <property type="match status" value="1"/>
</dbReference>
<dbReference type="Gene3D" id="3.40.50.920">
    <property type="match status" value="1"/>
</dbReference>
<organism evidence="3 4">
    <name type="scientific">Eiseniibacteriota bacterium</name>
    <dbReference type="NCBI Taxonomy" id="2212470"/>
    <lineage>
        <taxon>Bacteria</taxon>
        <taxon>Candidatus Eiseniibacteriota</taxon>
    </lineage>
</organism>
<protein>
    <submittedName>
        <fullName evidence="3">Uncharacterized protein</fullName>
    </submittedName>
</protein>
<dbReference type="SUPFAM" id="SSF52922">
    <property type="entry name" value="TK C-terminal domain-like"/>
    <property type="match status" value="1"/>
</dbReference>
<dbReference type="Proteomes" id="UP000319836">
    <property type="component" value="Unassembled WGS sequence"/>
</dbReference>
<dbReference type="PANTHER" id="PTHR43825">
    <property type="entry name" value="PYRUVATE DEHYDROGENASE E1 COMPONENT"/>
    <property type="match status" value="1"/>
</dbReference>
<dbReference type="InterPro" id="IPR009014">
    <property type="entry name" value="Transketo_C/PFOR_II"/>
</dbReference>
<reference evidence="3 4" key="1">
    <citation type="journal article" date="2019" name="Nat. Microbiol.">
        <title>Mediterranean grassland soil C-N compound turnover is dependent on rainfall and depth, and is mediated by genomically divergent microorganisms.</title>
        <authorList>
            <person name="Diamond S."/>
            <person name="Andeer P.F."/>
            <person name="Li Z."/>
            <person name="Crits-Christoph A."/>
            <person name="Burstein D."/>
            <person name="Anantharaman K."/>
            <person name="Lane K.R."/>
            <person name="Thomas B.C."/>
            <person name="Pan C."/>
            <person name="Northen T.R."/>
            <person name="Banfield J.F."/>
        </authorList>
    </citation>
    <scope>NUCLEOTIDE SEQUENCE [LARGE SCALE GENOMIC DNA]</scope>
    <source>
        <strain evidence="3">WS_10</strain>
    </source>
</reference>